<dbReference type="OrthoDB" id="44736at2759"/>
<comment type="function">
    <text evidence="1 8">Probably involved in transport through the plasma membrane.</text>
</comment>
<evidence type="ECO:0000313" key="9">
    <source>
        <dbReference type="EMBL" id="KAG0267595.1"/>
    </source>
</evidence>
<feature type="transmembrane region" description="Helical" evidence="8">
    <location>
        <begin position="407"/>
        <end position="430"/>
    </location>
</feature>
<comment type="caution">
    <text evidence="9">The sequence shown here is derived from an EMBL/GenBank/DDBJ whole genome shotgun (WGS) entry which is preliminary data.</text>
</comment>
<dbReference type="PANTHER" id="PTHR12385">
    <property type="entry name" value="CHOLINE TRANSPORTER-LIKE (SLC FAMILY 44)"/>
    <property type="match status" value="1"/>
</dbReference>
<evidence type="ECO:0000313" key="10">
    <source>
        <dbReference type="Proteomes" id="UP000726737"/>
    </source>
</evidence>
<evidence type="ECO:0000256" key="3">
    <source>
        <dbReference type="ARBA" id="ARBA00007168"/>
    </source>
</evidence>
<dbReference type="InterPro" id="IPR007603">
    <property type="entry name" value="Choline_transptr-like"/>
</dbReference>
<feature type="transmembrane region" description="Helical" evidence="8">
    <location>
        <begin position="47"/>
        <end position="68"/>
    </location>
</feature>
<dbReference type="AlphaFoldDB" id="A0A9P6UBA6"/>
<feature type="transmembrane region" description="Helical" evidence="8">
    <location>
        <begin position="194"/>
        <end position="217"/>
    </location>
</feature>
<evidence type="ECO:0000256" key="1">
    <source>
        <dbReference type="ARBA" id="ARBA00002957"/>
    </source>
</evidence>
<proteinExistence type="inferred from homology"/>
<organism evidence="9 10">
    <name type="scientific">Mortierella polycephala</name>
    <dbReference type="NCBI Taxonomy" id="41804"/>
    <lineage>
        <taxon>Eukaryota</taxon>
        <taxon>Fungi</taxon>
        <taxon>Fungi incertae sedis</taxon>
        <taxon>Mucoromycota</taxon>
        <taxon>Mortierellomycotina</taxon>
        <taxon>Mortierellomycetes</taxon>
        <taxon>Mortierellales</taxon>
        <taxon>Mortierellaceae</taxon>
        <taxon>Mortierella</taxon>
    </lineage>
</organism>
<keyword evidence="10" id="KW-1185">Reference proteome</keyword>
<dbReference type="GO" id="GO:0005886">
    <property type="term" value="C:plasma membrane"/>
    <property type="evidence" value="ECO:0007669"/>
    <property type="project" value="UniProtKB-SubCell"/>
</dbReference>
<name>A0A9P6UBA6_9FUNG</name>
<feature type="transmembrane region" description="Helical" evidence="8">
    <location>
        <begin position="307"/>
        <end position="330"/>
    </location>
</feature>
<dbReference type="Pfam" id="PF04515">
    <property type="entry name" value="Choline_transpo"/>
    <property type="match status" value="1"/>
</dbReference>
<evidence type="ECO:0000256" key="7">
    <source>
        <dbReference type="ARBA" id="ARBA00023136"/>
    </source>
</evidence>
<feature type="transmembrane region" description="Helical" evidence="8">
    <location>
        <begin position="272"/>
        <end position="287"/>
    </location>
</feature>
<keyword evidence="6 8" id="KW-1133">Transmembrane helix</keyword>
<evidence type="ECO:0000256" key="5">
    <source>
        <dbReference type="ARBA" id="ARBA00022692"/>
    </source>
</evidence>
<dbReference type="Proteomes" id="UP000726737">
    <property type="component" value="Unassembled WGS sequence"/>
</dbReference>
<accession>A0A9P6UBA6</accession>
<dbReference type="GO" id="GO:0022857">
    <property type="term" value="F:transmembrane transporter activity"/>
    <property type="evidence" value="ECO:0007669"/>
    <property type="project" value="UniProtKB-UniRule"/>
</dbReference>
<evidence type="ECO:0000256" key="4">
    <source>
        <dbReference type="ARBA" id="ARBA00015388"/>
    </source>
</evidence>
<evidence type="ECO:0000256" key="6">
    <source>
        <dbReference type="ARBA" id="ARBA00022989"/>
    </source>
</evidence>
<protein>
    <recommendedName>
        <fullName evidence="4 8">Protein PNS1</fullName>
    </recommendedName>
</protein>
<feature type="transmembrane region" description="Helical" evidence="8">
    <location>
        <begin position="99"/>
        <end position="120"/>
    </location>
</feature>
<reference evidence="9" key="1">
    <citation type="journal article" date="2020" name="Fungal Divers.">
        <title>Resolving the Mortierellaceae phylogeny through synthesis of multi-gene phylogenetics and phylogenomics.</title>
        <authorList>
            <person name="Vandepol N."/>
            <person name="Liber J."/>
            <person name="Desiro A."/>
            <person name="Na H."/>
            <person name="Kennedy M."/>
            <person name="Barry K."/>
            <person name="Grigoriev I.V."/>
            <person name="Miller A.N."/>
            <person name="O'Donnell K."/>
            <person name="Stajich J.E."/>
            <person name="Bonito G."/>
        </authorList>
    </citation>
    <scope>NUCLEOTIDE SEQUENCE</scope>
    <source>
        <strain evidence="9">KOD948</strain>
    </source>
</reference>
<feature type="transmembrane region" description="Helical" evidence="8">
    <location>
        <begin position="127"/>
        <end position="148"/>
    </location>
</feature>
<feature type="transmembrane region" description="Helical" evidence="8">
    <location>
        <begin position="442"/>
        <end position="461"/>
    </location>
</feature>
<gene>
    <name evidence="9" type="primary">PNS1_2</name>
    <name evidence="9" type="ORF">BG011_002903</name>
</gene>
<keyword evidence="7 8" id="KW-0472">Membrane</keyword>
<dbReference type="EMBL" id="JAAAJA010000002">
    <property type="protein sequence ID" value="KAG0267595.1"/>
    <property type="molecule type" value="Genomic_DNA"/>
</dbReference>
<keyword evidence="5 8" id="KW-0812">Transmembrane</keyword>
<feature type="transmembrane region" description="Helical" evidence="8">
    <location>
        <begin position="154"/>
        <end position="173"/>
    </location>
</feature>
<comment type="similarity">
    <text evidence="3 8">Belongs to the CTL (choline transporter-like) family.</text>
</comment>
<evidence type="ECO:0000256" key="8">
    <source>
        <dbReference type="RuleBase" id="RU368066"/>
    </source>
</evidence>
<evidence type="ECO:0000256" key="2">
    <source>
        <dbReference type="ARBA" id="ARBA00004141"/>
    </source>
</evidence>
<comment type="subcellular location">
    <subcellularLocation>
        <location evidence="8">Cell membrane</location>
        <topology evidence="8">Multi-pass membrane protein</topology>
    </subcellularLocation>
    <subcellularLocation>
        <location evidence="2">Membrane</location>
        <topology evidence="2">Multi-pass membrane protein</topology>
    </subcellularLocation>
</comment>
<sequence length="514" mass="56563">MEPPNYGGPSSGGPIHLPPDYAHEDAPLIPKSNTEGKFTAEARYNDVWASLLFVANAAAFIGLNVYSFKNYANNLLNPYTTLEDGTAIATNAFAVDYSLSILFLSSIALSCGLAFSYFVLIQRKTAFLVKFSFLFSVFVMIGLALVQIMSGSLFWGGLMMMGGLLVLFLYKYWAARMPFAVLLLQTVTSVTRKYPGTLAIAFTGLFIQIAWSAFWIFSLAVNFSVFERKSNCRIQDGDDGKGKLVCDNNQLYMVMIYLNFVMFWNTEVIKNVVHVTVAGVFGVYYFFEGSAAGAPASPTLGSAKRAVTTSFGSICFGSLLIALLQTLRYVLNSMRSDSNDGLMAFLAMCASCILSCLEGLFEIFNKFAFTQVAMYGKPFTKAARDTWEMIKDRGVDAIINDSLVGNVLGMGTLLVAVLSGLYGYLFIKIVQPSFYDEKDETLVIIVIVVLEMILGAVMMSVPNNVLDSGVATTFVALAEDPQTLYRTKPELYHAIAETYPNITRNVRGEQVYHD</sequence>
<dbReference type="PANTHER" id="PTHR12385:SF4">
    <property type="entry name" value="PROTEIN PNS1"/>
    <property type="match status" value="1"/>
</dbReference>
<feature type="transmembrane region" description="Helical" evidence="8">
    <location>
        <begin position="342"/>
        <end position="364"/>
    </location>
</feature>